<dbReference type="Proteomes" id="UP000697107">
    <property type="component" value="Unassembled WGS sequence"/>
</dbReference>
<comment type="caution">
    <text evidence="2">The sequence shown here is derived from an EMBL/GenBank/DDBJ whole genome shotgun (WGS) entry which is preliminary data.</text>
</comment>
<dbReference type="EMBL" id="RCMI01000152">
    <property type="protein sequence ID" value="KAG2929929.1"/>
    <property type="molecule type" value="Genomic_DNA"/>
</dbReference>
<sequence length="73" mass="8650">MIEFKNWCIDRRWQRHGWHNVDILLFSENGSPKGSSVDAYGTKIIPTSSWATKDLVPRSRHQVSDTERMRYRT</sequence>
<evidence type="ECO:0000313" key="2">
    <source>
        <dbReference type="EMBL" id="KAG2993080.1"/>
    </source>
</evidence>
<reference evidence="2" key="1">
    <citation type="submission" date="2018-10" db="EMBL/GenBank/DDBJ databases">
        <title>Effector identification in a new, highly contiguous assembly of the strawberry crown rot pathogen Phytophthora cactorum.</title>
        <authorList>
            <person name="Armitage A.D."/>
            <person name="Nellist C.F."/>
            <person name="Bates H."/>
            <person name="Vickerstaff R.J."/>
            <person name="Harrison R.J."/>
        </authorList>
    </citation>
    <scope>NUCLEOTIDE SEQUENCE</scope>
    <source>
        <strain evidence="1">4032</strain>
        <strain evidence="2">P415</strain>
        <strain evidence="3">P421</strain>
    </source>
</reference>
<gene>
    <name evidence="1" type="ORF">PC115_g6705</name>
    <name evidence="2" type="ORF">PC118_g4208</name>
    <name evidence="3" type="ORF">PC129_g9888</name>
</gene>
<accession>A0A8T1GJE6</accession>
<proteinExistence type="predicted"/>
<protein>
    <submittedName>
        <fullName evidence="2">Uncharacterized protein</fullName>
    </submittedName>
</protein>
<dbReference type="AlphaFoldDB" id="A0A8T1GJE6"/>
<dbReference type="Proteomes" id="UP000760860">
    <property type="component" value="Unassembled WGS sequence"/>
</dbReference>
<dbReference type="EMBL" id="RCMV01000316">
    <property type="protein sequence ID" value="KAG3219325.1"/>
    <property type="molecule type" value="Genomic_DNA"/>
</dbReference>
<evidence type="ECO:0000313" key="3">
    <source>
        <dbReference type="EMBL" id="KAG3219325.1"/>
    </source>
</evidence>
<dbReference type="Proteomes" id="UP000774804">
    <property type="component" value="Unassembled WGS sequence"/>
</dbReference>
<name>A0A8T1GJE6_9STRA</name>
<dbReference type="EMBL" id="RCML01000077">
    <property type="protein sequence ID" value="KAG2993080.1"/>
    <property type="molecule type" value="Genomic_DNA"/>
</dbReference>
<organism evidence="2 4">
    <name type="scientific">Phytophthora cactorum</name>
    <dbReference type="NCBI Taxonomy" id="29920"/>
    <lineage>
        <taxon>Eukaryota</taxon>
        <taxon>Sar</taxon>
        <taxon>Stramenopiles</taxon>
        <taxon>Oomycota</taxon>
        <taxon>Peronosporomycetes</taxon>
        <taxon>Peronosporales</taxon>
        <taxon>Peronosporaceae</taxon>
        <taxon>Phytophthora</taxon>
    </lineage>
</organism>
<evidence type="ECO:0000313" key="1">
    <source>
        <dbReference type="EMBL" id="KAG2929929.1"/>
    </source>
</evidence>
<evidence type="ECO:0000313" key="4">
    <source>
        <dbReference type="Proteomes" id="UP000697107"/>
    </source>
</evidence>